<dbReference type="PANTHER" id="PTHR33710">
    <property type="entry name" value="BNAC02G09200D PROTEIN"/>
    <property type="match status" value="1"/>
</dbReference>
<organism evidence="1 2">
    <name type="scientific">Carnegiea gigantea</name>
    <dbReference type="NCBI Taxonomy" id="171969"/>
    <lineage>
        <taxon>Eukaryota</taxon>
        <taxon>Viridiplantae</taxon>
        <taxon>Streptophyta</taxon>
        <taxon>Embryophyta</taxon>
        <taxon>Tracheophyta</taxon>
        <taxon>Spermatophyta</taxon>
        <taxon>Magnoliopsida</taxon>
        <taxon>eudicotyledons</taxon>
        <taxon>Gunneridae</taxon>
        <taxon>Pentapetalae</taxon>
        <taxon>Caryophyllales</taxon>
        <taxon>Cactineae</taxon>
        <taxon>Cactaceae</taxon>
        <taxon>Cactoideae</taxon>
        <taxon>Echinocereeae</taxon>
        <taxon>Carnegiea</taxon>
    </lineage>
</organism>
<sequence>MPYHQKFTIINTNISSPSRSIIAHANIICLNTTKSLFPLLEHLHRASTPFHHHPSIGCYWESREDREVIEERLDRFCASVEWSVLFPEVEVVHLDEQLSDYLPRLVKLQQGRVRKGRGRRHFQFKNMWLQEESCRQLIKEVWEATAWDDPWTNVTSKIDGCSRALARWNHEMFGEIQHRIRQLAEQLKGEKNIHRRRNLLNEISSLRRKEEVFWA</sequence>
<protein>
    <submittedName>
        <fullName evidence="1">Uncharacterized protein</fullName>
    </submittedName>
</protein>
<dbReference type="Proteomes" id="UP001153076">
    <property type="component" value="Unassembled WGS sequence"/>
</dbReference>
<gene>
    <name evidence="1" type="ORF">Cgig2_032971</name>
</gene>
<comment type="caution">
    <text evidence="1">The sequence shown here is derived from an EMBL/GenBank/DDBJ whole genome shotgun (WGS) entry which is preliminary data.</text>
</comment>
<reference evidence="1" key="1">
    <citation type="submission" date="2022-04" db="EMBL/GenBank/DDBJ databases">
        <title>Carnegiea gigantea Genome sequencing and assembly v2.</title>
        <authorList>
            <person name="Copetti D."/>
            <person name="Sanderson M.J."/>
            <person name="Burquez A."/>
            <person name="Wojciechowski M.F."/>
        </authorList>
    </citation>
    <scope>NUCLEOTIDE SEQUENCE</scope>
    <source>
        <strain evidence="1">SGP5-SGP5p</strain>
        <tissue evidence="1">Aerial part</tissue>
    </source>
</reference>
<keyword evidence="2" id="KW-1185">Reference proteome</keyword>
<proteinExistence type="predicted"/>
<dbReference type="PANTHER" id="PTHR33710:SF62">
    <property type="entry name" value="DUF4283 DOMAIN PROTEIN"/>
    <property type="match status" value="1"/>
</dbReference>
<dbReference type="AlphaFoldDB" id="A0A9Q1K1I9"/>
<evidence type="ECO:0000313" key="2">
    <source>
        <dbReference type="Proteomes" id="UP001153076"/>
    </source>
</evidence>
<dbReference type="OrthoDB" id="1001388at2759"/>
<dbReference type="EMBL" id="JAKOGI010000436">
    <property type="protein sequence ID" value="KAJ8435080.1"/>
    <property type="molecule type" value="Genomic_DNA"/>
</dbReference>
<accession>A0A9Q1K1I9</accession>
<evidence type="ECO:0000313" key="1">
    <source>
        <dbReference type="EMBL" id="KAJ8435080.1"/>
    </source>
</evidence>
<name>A0A9Q1K1I9_9CARY</name>